<evidence type="ECO:0000313" key="4">
    <source>
        <dbReference type="Proteomes" id="UP000829364"/>
    </source>
</evidence>
<keyword evidence="4" id="KW-1185">Reference proteome</keyword>
<dbReference type="GO" id="GO:0016651">
    <property type="term" value="F:oxidoreductase activity, acting on NAD(P)H"/>
    <property type="evidence" value="ECO:0007669"/>
    <property type="project" value="InterPro"/>
</dbReference>
<name>A0A9Q8QTD6_9HYPO</name>
<dbReference type="Gene3D" id="3.40.50.720">
    <property type="entry name" value="NAD(P)-binding Rossmann-like Domain"/>
    <property type="match status" value="1"/>
</dbReference>
<dbReference type="AlphaFoldDB" id="A0A9Q8QTD6"/>
<protein>
    <recommendedName>
        <fullName evidence="5">Alcohol dehydrogenase-like C-terminal domain-containing protein</fullName>
    </recommendedName>
</protein>
<dbReference type="KEGG" id="ptkz:JDV02_010782"/>
<dbReference type="SUPFAM" id="SSF51735">
    <property type="entry name" value="NAD(P)-binding Rossmann-fold domains"/>
    <property type="match status" value="1"/>
</dbReference>
<proteinExistence type="predicted"/>
<dbReference type="PANTHER" id="PTHR45348">
    <property type="entry name" value="HYPOTHETICAL OXIDOREDUCTASE (EUROFUNG)"/>
    <property type="match status" value="1"/>
</dbReference>
<gene>
    <name evidence="3" type="ORF">JDV02_010782</name>
</gene>
<evidence type="ECO:0000313" key="3">
    <source>
        <dbReference type="EMBL" id="UNI25077.1"/>
    </source>
</evidence>
<accession>A0A9Q8QTD6</accession>
<dbReference type="EMBL" id="CP086367">
    <property type="protein sequence ID" value="UNI25077.1"/>
    <property type="molecule type" value="Genomic_DNA"/>
</dbReference>
<organism evidence="3 4">
    <name type="scientific">Purpureocillium takamizusanense</name>
    <dbReference type="NCBI Taxonomy" id="2060973"/>
    <lineage>
        <taxon>Eukaryota</taxon>
        <taxon>Fungi</taxon>
        <taxon>Dikarya</taxon>
        <taxon>Ascomycota</taxon>
        <taxon>Pezizomycotina</taxon>
        <taxon>Sordariomycetes</taxon>
        <taxon>Hypocreomycetidae</taxon>
        <taxon>Hypocreales</taxon>
        <taxon>Ophiocordycipitaceae</taxon>
        <taxon>Purpureocillium</taxon>
    </lineage>
</organism>
<evidence type="ECO:0008006" key="5">
    <source>
        <dbReference type="Google" id="ProtNLM"/>
    </source>
</evidence>
<evidence type="ECO:0000256" key="2">
    <source>
        <dbReference type="SAM" id="MobiDB-lite"/>
    </source>
</evidence>
<dbReference type="Gene3D" id="3.90.180.10">
    <property type="entry name" value="Medium-chain alcohol dehydrogenases, catalytic domain"/>
    <property type="match status" value="1"/>
</dbReference>
<dbReference type="OrthoDB" id="3233595at2759"/>
<dbReference type="InterPro" id="IPR036291">
    <property type="entry name" value="NAD(P)-bd_dom_sf"/>
</dbReference>
<dbReference type="RefSeq" id="XP_047848558.1">
    <property type="nucleotide sequence ID" value="XM_047992544.1"/>
</dbReference>
<sequence>MTAAIALYQALRLPLPTSVPARRGGDGDGEGEEEGTAGGVLIYGGSTAVGAYALQLAKLSNLSPIVAVAGKGIEYVRSLDAATHIIGYRDGDVAQRVIETVKAHAPGQQQQQQPPFRHALDAVSDFGSHKVISDILVGLCDSSGSGGGNEGEGHVGQRKKNKMMLINMLDLSAEMDDSWQWPDGVAWSLTFVASAYGRKHPWMSEERARADRDFACWFYRYVERLLADGRLRPHPVEVLPGGLDGVLQGVKDLRDNKVSAKKLDRR</sequence>
<evidence type="ECO:0000256" key="1">
    <source>
        <dbReference type="ARBA" id="ARBA00023002"/>
    </source>
</evidence>
<dbReference type="Proteomes" id="UP000829364">
    <property type="component" value="Chromosome 14"/>
</dbReference>
<dbReference type="PANTHER" id="PTHR45348:SF5">
    <property type="entry name" value="OXIDOREDUCTASE, PUTATIVE (AFU_ORTHOLOGUE AFUA_8G01420)-RELATED"/>
    <property type="match status" value="1"/>
</dbReference>
<dbReference type="InterPro" id="IPR047122">
    <property type="entry name" value="Trans-enoyl_RdTase-like"/>
</dbReference>
<keyword evidence="1" id="KW-0560">Oxidoreductase</keyword>
<dbReference type="GeneID" id="72072725"/>
<reference evidence="3" key="1">
    <citation type="submission" date="2021-11" db="EMBL/GenBank/DDBJ databases">
        <title>Purpureocillium_takamizusanense_genome.</title>
        <authorList>
            <person name="Nguyen N.-H."/>
        </authorList>
    </citation>
    <scope>NUCLEOTIDE SEQUENCE</scope>
    <source>
        <strain evidence="3">PT3</strain>
    </source>
</reference>
<feature type="region of interest" description="Disordered" evidence="2">
    <location>
        <begin position="18"/>
        <end position="37"/>
    </location>
</feature>